<dbReference type="InterPro" id="IPR013935">
    <property type="entry name" value="Trs120_TRAPPC9"/>
</dbReference>
<dbReference type="EMBL" id="JBJQND010000001">
    <property type="protein sequence ID" value="KAL3887663.1"/>
    <property type="molecule type" value="Genomic_DNA"/>
</dbReference>
<evidence type="ECO:0000259" key="1">
    <source>
        <dbReference type="Pfam" id="PF26254"/>
    </source>
</evidence>
<dbReference type="PANTHER" id="PTHR21512:SF5">
    <property type="entry name" value="TRAFFICKING PROTEIN PARTICLE COMPLEX SUBUNIT 9"/>
    <property type="match status" value="1"/>
</dbReference>
<name>A0ABD3XRJ4_SINWO</name>
<reference evidence="2 3" key="1">
    <citation type="submission" date="2024-11" db="EMBL/GenBank/DDBJ databases">
        <title>Chromosome-level genome assembly of the freshwater bivalve Anodonta woodiana.</title>
        <authorList>
            <person name="Chen X."/>
        </authorList>
    </citation>
    <scope>NUCLEOTIDE SEQUENCE [LARGE SCALE GENOMIC DNA]</scope>
    <source>
        <strain evidence="2">MN2024</strain>
        <tissue evidence="2">Gills</tissue>
    </source>
</reference>
<evidence type="ECO:0000313" key="3">
    <source>
        <dbReference type="Proteomes" id="UP001634394"/>
    </source>
</evidence>
<protein>
    <recommendedName>
        <fullName evidence="1">Trs120/TRAPPC9 first Ig-like domain-containing protein</fullName>
    </recommendedName>
</protein>
<keyword evidence="3" id="KW-1185">Reference proteome</keyword>
<comment type="caution">
    <text evidence="2">The sequence shown here is derived from an EMBL/GenBank/DDBJ whole genome shotgun (WGS) entry which is preliminary data.</text>
</comment>
<dbReference type="GO" id="GO:0005794">
    <property type="term" value="C:Golgi apparatus"/>
    <property type="evidence" value="ECO:0007669"/>
    <property type="project" value="UniProtKB-SubCell"/>
</dbReference>
<dbReference type="InterPro" id="IPR058565">
    <property type="entry name" value="Ig_TRAPPC9_Trs120_1st"/>
</dbReference>
<sequence length="679" mass="75825">MQCVAPQNPRQNWHQCYTLLLPALEGYRIFLDPKDIPSDNPNGWPILQIRVLHELIFSARRMGNLPLAVRHTTFLLHVLFDYLSPQERQEVAASLENLASQCEVTTLPLPLESGALVPYVPLTKIPIVKSFKLVNLSPHLEPQKLQAKGDKFDSGVFIFTPLLLGSSPVKDKTKVDFRWMEGEFCEVHLEVYNPMIEELKVTHLGLLTEGVDLEICPSSVTIPAESGPQLVKIIARPTSSGHLTINGYTSQVYGVPNNCKLKDLPLLKHTPYKVEVVPALPDIQLTSTLPKSSSIPSFGKDANIVTTGSAVVFTGQRIVLAVLSILDLVQEVCRWSPENIASQLPLVPGKLISFTLCLEGVGEFISFKSNSLFRTVDSAESRADSLETRSIDAILKVEYSGGPGQAEGFWRCSSLALSVDILPSLVFCKWDVLPSESPDHVYLVFDVQNISGHQMELQYSAEHETLILEPNRLKRITIQIERQEFPESTVSLRGSESRKNPQSQYIANFVDIRWTIHSLNVHGKAVIDHLVWTQEQINRMQASPFIWDVRLNGELYSPLQIGNEEFQVGEIVALHVEINAKPCLDDQYSDCLLSFHCLQNCDNGETLRNVCDRVTVIGSPYYAVEKILSETSIAHACSFLFLCSGIYTFEIKCQAKGQNCEVTTWNCTSPLTLTIIDEV</sequence>
<gene>
    <name evidence="2" type="ORF">ACJMK2_000058</name>
</gene>
<dbReference type="AlphaFoldDB" id="A0ABD3XRJ4"/>
<accession>A0ABD3XRJ4</accession>
<organism evidence="2 3">
    <name type="scientific">Sinanodonta woodiana</name>
    <name type="common">Chinese pond mussel</name>
    <name type="synonym">Anodonta woodiana</name>
    <dbReference type="NCBI Taxonomy" id="1069815"/>
    <lineage>
        <taxon>Eukaryota</taxon>
        <taxon>Metazoa</taxon>
        <taxon>Spiralia</taxon>
        <taxon>Lophotrochozoa</taxon>
        <taxon>Mollusca</taxon>
        <taxon>Bivalvia</taxon>
        <taxon>Autobranchia</taxon>
        <taxon>Heteroconchia</taxon>
        <taxon>Palaeoheterodonta</taxon>
        <taxon>Unionida</taxon>
        <taxon>Unionoidea</taxon>
        <taxon>Unionidae</taxon>
        <taxon>Unioninae</taxon>
        <taxon>Sinanodonta</taxon>
    </lineage>
</organism>
<evidence type="ECO:0000313" key="2">
    <source>
        <dbReference type="EMBL" id="KAL3887663.1"/>
    </source>
</evidence>
<dbReference type="Pfam" id="PF26254">
    <property type="entry name" value="Ig_TRAPPC9-Trs120_1st"/>
    <property type="match status" value="1"/>
</dbReference>
<proteinExistence type="predicted"/>
<dbReference type="PANTHER" id="PTHR21512">
    <property type="entry name" value="TRAFFICKING PROTEIN PARTICLE COMPLEX SUBUNIT 9"/>
    <property type="match status" value="1"/>
</dbReference>
<dbReference type="Proteomes" id="UP001634394">
    <property type="component" value="Unassembled WGS sequence"/>
</dbReference>
<feature type="domain" description="Trs120/TRAPPC9 first Ig-like" evidence="1">
    <location>
        <begin position="171"/>
        <end position="254"/>
    </location>
</feature>